<dbReference type="InterPro" id="IPR016159">
    <property type="entry name" value="Cullin_repeat-like_dom_sf"/>
</dbReference>
<dbReference type="GO" id="GO:0031461">
    <property type="term" value="C:cullin-RING ubiquitin ligase complex"/>
    <property type="evidence" value="ECO:0007669"/>
    <property type="project" value="InterPro"/>
</dbReference>
<feature type="coiled-coil region" evidence="6">
    <location>
        <begin position="599"/>
        <end position="626"/>
    </location>
</feature>
<reference evidence="8" key="1">
    <citation type="journal article" date="2020" name="Fungal Divers.">
        <title>Resolving the Mortierellaceae phylogeny through synthesis of multi-gene phylogenetics and phylogenomics.</title>
        <authorList>
            <person name="Vandepol N."/>
            <person name="Liber J."/>
            <person name="Desiro A."/>
            <person name="Na H."/>
            <person name="Kennedy M."/>
            <person name="Barry K."/>
            <person name="Grigoriev I.V."/>
            <person name="Miller A.N."/>
            <person name="O'Donnell K."/>
            <person name="Stajich J.E."/>
            <person name="Bonito G."/>
        </authorList>
    </citation>
    <scope>NUCLEOTIDE SEQUENCE</scope>
    <source>
        <strain evidence="8">KOD1015</strain>
    </source>
</reference>
<dbReference type="GO" id="GO:0007165">
    <property type="term" value="P:signal transduction"/>
    <property type="evidence" value="ECO:0007669"/>
    <property type="project" value="UniProtKB-ARBA"/>
</dbReference>
<dbReference type="Pfam" id="PF00888">
    <property type="entry name" value="Cullin"/>
    <property type="match status" value="1"/>
</dbReference>
<dbReference type="InterPro" id="IPR045093">
    <property type="entry name" value="Cullin"/>
</dbReference>
<dbReference type="GO" id="GO:0006915">
    <property type="term" value="P:apoptotic process"/>
    <property type="evidence" value="ECO:0007669"/>
    <property type="project" value="UniProtKB-ARBA"/>
</dbReference>
<dbReference type="InterPro" id="IPR036317">
    <property type="entry name" value="Cullin_homology_sf"/>
</dbReference>
<dbReference type="InterPro" id="IPR016157">
    <property type="entry name" value="Cullin_CS"/>
</dbReference>
<proteinExistence type="inferred from homology"/>
<dbReference type="PROSITE" id="PS50069">
    <property type="entry name" value="CULLIN_2"/>
    <property type="match status" value="1"/>
</dbReference>
<dbReference type="SUPFAM" id="SSF46785">
    <property type="entry name" value="Winged helix' DNA-binding domain"/>
    <property type="match status" value="1"/>
</dbReference>
<keyword evidence="6" id="KW-0175">Coiled coil</keyword>
<dbReference type="OrthoDB" id="27073at2759"/>
<evidence type="ECO:0000259" key="7">
    <source>
        <dbReference type="PROSITE" id="PS50069"/>
    </source>
</evidence>
<evidence type="ECO:0000256" key="6">
    <source>
        <dbReference type="SAM" id="Coils"/>
    </source>
</evidence>
<evidence type="ECO:0000256" key="2">
    <source>
        <dbReference type="ARBA" id="ARBA00022499"/>
    </source>
</evidence>
<comment type="caution">
    <text evidence="8">The sequence shown here is derived from an EMBL/GenBank/DDBJ whole genome shotgun (WGS) entry which is preliminary data.</text>
</comment>
<dbReference type="FunFam" id="1.10.10.10:FF:000091">
    <property type="entry name" value="Cullin 3"/>
    <property type="match status" value="1"/>
</dbReference>
<dbReference type="SMART" id="SM00884">
    <property type="entry name" value="Cullin_Nedd8"/>
    <property type="match status" value="1"/>
</dbReference>
<dbReference type="AlphaFoldDB" id="A0A9P6FTP5"/>
<organism evidence="8 9">
    <name type="scientific">Lunasporangiospora selenospora</name>
    <dbReference type="NCBI Taxonomy" id="979761"/>
    <lineage>
        <taxon>Eukaryota</taxon>
        <taxon>Fungi</taxon>
        <taxon>Fungi incertae sedis</taxon>
        <taxon>Mucoromycota</taxon>
        <taxon>Mortierellomycotina</taxon>
        <taxon>Mortierellomycetes</taxon>
        <taxon>Mortierellales</taxon>
        <taxon>Mortierellaceae</taxon>
        <taxon>Lunasporangiospora</taxon>
    </lineage>
</organism>
<dbReference type="Pfam" id="PF26557">
    <property type="entry name" value="Cullin_AB"/>
    <property type="match status" value="1"/>
</dbReference>
<dbReference type="GO" id="GO:0080090">
    <property type="term" value="P:regulation of primary metabolic process"/>
    <property type="evidence" value="ECO:0007669"/>
    <property type="project" value="UniProtKB-ARBA"/>
</dbReference>
<sequence>MNANWNTIANAITAIHEKRANTLSYEEVYRCGYNMVVHKQGSRLYSNVRDFISEQLESDAEKNIVPVLSLVDTSPSEGAQVLKAIQKMWQHHTTCMLMISTILVHMDRNYVQQIIGLPVTFDLGLDLFRDTVIRSPKYPIQAHLQMVLLNQITMERKGDVIDRSAVKSCTEMLLEIRDMERKEPIYVADFEELFLETSREFYRVESEDLVRKFDPPEYMQKVENRLEEEQLRCSYYLSERTEPKIRSIVELEMIARHLRTIVEMENWGLKQLLVNDRVKDLDRMYRLFCRVPDGPNELKTGVSVYIRECGKSINDNVKAAATDSTDKGASPSLALALRWVQEVLDLKDKFDVILVVAFAKDKSFDTAINSAFESFINLNPKAPEFMSLFVDNKLKKDFKGKSDDEVDTILNKTTTLFRFLSEKDVFERYYKQHLSNRLLLGKSQSDEAERGMISKLKIECGYQFTSKLEGMFTDMRLAQDTMGSFREFLDVAVEGNVDLRASFNAKKHDLNVSTMAAVVLLLFNDLSDDEPLSYPTIEEETGLPAENLKRTLQSLACGKYKILVKEPRSRDVEDTDSFRFNASFTEKLSRIKIQTIASKVETATELKETQEKVDDARKHMAEAAIVRVMKNRKSLDHNNLVAEVITQLQGRFNPPPSMIKKRIEALIDREYLERAPGDRTVYNYLA</sequence>
<name>A0A9P6FTP5_9FUNG</name>
<dbReference type="EMBL" id="JAABOA010001590">
    <property type="protein sequence ID" value="KAF9581254.1"/>
    <property type="molecule type" value="Genomic_DNA"/>
</dbReference>
<dbReference type="PANTHER" id="PTHR11932">
    <property type="entry name" value="CULLIN"/>
    <property type="match status" value="1"/>
</dbReference>
<evidence type="ECO:0000256" key="4">
    <source>
        <dbReference type="PROSITE-ProRule" id="PRU00330"/>
    </source>
</evidence>
<comment type="similarity">
    <text evidence="1 4 5">Belongs to the cullin family.</text>
</comment>
<dbReference type="InterPro" id="IPR036388">
    <property type="entry name" value="WH-like_DNA-bd_sf"/>
</dbReference>
<dbReference type="InterPro" id="IPR019559">
    <property type="entry name" value="Cullin_neddylation_domain"/>
</dbReference>
<dbReference type="InterPro" id="IPR001373">
    <property type="entry name" value="Cullin_N"/>
</dbReference>
<dbReference type="Pfam" id="PF10557">
    <property type="entry name" value="Cullin_Nedd8"/>
    <property type="match status" value="1"/>
</dbReference>
<dbReference type="SMART" id="SM00182">
    <property type="entry name" value="CULLIN"/>
    <property type="match status" value="1"/>
</dbReference>
<dbReference type="InterPro" id="IPR036390">
    <property type="entry name" value="WH_DNA-bd_sf"/>
</dbReference>
<dbReference type="SUPFAM" id="SSF74788">
    <property type="entry name" value="Cullin repeat-like"/>
    <property type="match status" value="1"/>
</dbReference>
<dbReference type="GO" id="GO:0043161">
    <property type="term" value="P:proteasome-mediated ubiquitin-dependent protein catabolic process"/>
    <property type="evidence" value="ECO:0007669"/>
    <property type="project" value="UniProtKB-ARBA"/>
</dbReference>
<dbReference type="FunFam" id="1.20.1310.10:FF:000002">
    <property type="entry name" value="cullin-3 isoform X1"/>
    <property type="match status" value="1"/>
</dbReference>
<feature type="domain" description="Cullin family profile" evidence="7">
    <location>
        <begin position="381"/>
        <end position="546"/>
    </location>
</feature>
<dbReference type="Gene3D" id="1.20.1310.10">
    <property type="entry name" value="Cullin Repeats"/>
    <property type="match status" value="4"/>
</dbReference>
<keyword evidence="2" id="KW-1017">Isopeptide bond</keyword>
<keyword evidence="3" id="KW-0832">Ubl conjugation</keyword>
<accession>A0A9P6FTP5</accession>
<dbReference type="GO" id="GO:0031625">
    <property type="term" value="F:ubiquitin protein ligase binding"/>
    <property type="evidence" value="ECO:0007669"/>
    <property type="project" value="InterPro"/>
</dbReference>
<evidence type="ECO:0000256" key="1">
    <source>
        <dbReference type="ARBA" id="ARBA00006019"/>
    </source>
</evidence>
<dbReference type="PROSITE" id="PS01256">
    <property type="entry name" value="CULLIN_1"/>
    <property type="match status" value="1"/>
</dbReference>
<dbReference type="FunFam" id="1.20.1310.10:FF:000001">
    <property type="entry name" value="Cullin 3"/>
    <property type="match status" value="1"/>
</dbReference>
<dbReference type="GO" id="GO:0006950">
    <property type="term" value="P:response to stress"/>
    <property type="evidence" value="ECO:0007669"/>
    <property type="project" value="UniProtKB-ARBA"/>
</dbReference>
<evidence type="ECO:0000256" key="3">
    <source>
        <dbReference type="ARBA" id="ARBA00022843"/>
    </source>
</evidence>
<protein>
    <submittedName>
        <fullName evidence="8">Cullin-3</fullName>
    </submittedName>
</protein>
<evidence type="ECO:0000313" key="8">
    <source>
        <dbReference type="EMBL" id="KAF9581254.1"/>
    </source>
</evidence>
<gene>
    <name evidence="8" type="primary">CUL3</name>
    <name evidence="8" type="ORF">BGW38_001793</name>
</gene>
<dbReference type="Gene3D" id="1.10.10.10">
    <property type="entry name" value="Winged helix-like DNA-binding domain superfamily/Winged helix DNA-binding domain"/>
    <property type="match status" value="2"/>
</dbReference>
<dbReference type="Proteomes" id="UP000780801">
    <property type="component" value="Unassembled WGS sequence"/>
</dbReference>
<keyword evidence="9" id="KW-1185">Reference proteome</keyword>
<dbReference type="InterPro" id="IPR016158">
    <property type="entry name" value="Cullin_homology"/>
</dbReference>
<dbReference type="GO" id="GO:0000278">
    <property type="term" value="P:mitotic cell cycle"/>
    <property type="evidence" value="ECO:0007669"/>
    <property type="project" value="UniProtKB-ARBA"/>
</dbReference>
<evidence type="ECO:0000313" key="9">
    <source>
        <dbReference type="Proteomes" id="UP000780801"/>
    </source>
</evidence>
<dbReference type="InterPro" id="IPR059120">
    <property type="entry name" value="Cullin-like_AB"/>
</dbReference>
<dbReference type="GO" id="GO:0010468">
    <property type="term" value="P:regulation of gene expression"/>
    <property type="evidence" value="ECO:0007669"/>
    <property type="project" value="UniProtKB-ARBA"/>
</dbReference>
<dbReference type="SUPFAM" id="SSF75632">
    <property type="entry name" value="Cullin homology domain"/>
    <property type="match status" value="1"/>
</dbReference>
<evidence type="ECO:0000256" key="5">
    <source>
        <dbReference type="RuleBase" id="RU003829"/>
    </source>
</evidence>
<dbReference type="GO" id="GO:0005737">
    <property type="term" value="C:cytoplasm"/>
    <property type="evidence" value="ECO:0007669"/>
    <property type="project" value="UniProtKB-ARBA"/>
</dbReference>